<keyword evidence="8" id="KW-0547">Nucleotide-binding</keyword>
<evidence type="ECO:0000256" key="7">
    <source>
        <dbReference type="ARBA" id="ARBA00022692"/>
    </source>
</evidence>
<keyword evidence="11" id="KW-1133">Transmembrane helix</keyword>
<comment type="caution">
    <text evidence="15">The sequence shown here is derived from an EMBL/GenBank/DDBJ whole genome shotgun (WGS) entry which is preliminary data.</text>
</comment>
<evidence type="ECO:0000256" key="4">
    <source>
        <dbReference type="ARBA" id="ARBA00022475"/>
    </source>
</evidence>
<evidence type="ECO:0000256" key="10">
    <source>
        <dbReference type="ARBA" id="ARBA00022840"/>
    </source>
</evidence>
<evidence type="ECO:0000256" key="12">
    <source>
        <dbReference type="ARBA" id="ARBA00023012"/>
    </source>
</evidence>
<dbReference type="Proteomes" id="UP000004259">
    <property type="component" value="Unassembled WGS sequence"/>
</dbReference>
<dbReference type="GO" id="GO:0000155">
    <property type="term" value="F:phosphorelay sensor kinase activity"/>
    <property type="evidence" value="ECO:0007669"/>
    <property type="project" value="InterPro"/>
</dbReference>
<evidence type="ECO:0000256" key="8">
    <source>
        <dbReference type="ARBA" id="ARBA00022741"/>
    </source>
</evidence>
<evidence type="ECO:0000256" key="6">
    <source>
        <dbReference type="ARBA" id="ARBA00022679"/>
    </source>
</evidence>
<dbReference type="eggNOG" id="COG2205">
    <property type="taxonomic scope" value="Bacteria"/>
</dbReference>
<evidence type="ECO:0000256" key="1">
    <source>
        <dbReference type="ARBA" id="ARBA00000085"/>
    </source>
</evidence>
<dbReference type="InterPro" id="IPR050398">
    <property type="entry name" value="HssS/ArlS-like"/>
</dbReference>
<keyword evidence="7" id="KW-0812">Transmembrane</keyword>
<evidence type="ECO:0000256" key="2">
    <source>
        <dbReference type="ARBA" id="ARBA00004651"/>
    </source>
</evidence>
<dbReference type="Gene3D" id="1.10.287.130">
    <property type="match status" value="1"/>
</dbReference>
<dbReference type="PANTHER" id="PTHR45528">
    <property type="entry name" value="SENSOR HISTIDINE KINASE CPXA"/>
    <property type="match status" value="1"/>
</dbReference>
<dbReference type="RefSeq" id="WP_002853298.1">
    <property type="nucleotide sequence ID" value="NZ_ADKM02000134.1"/>
</dbReference>
<dbReference type="SMART" id="SM00387">
    <property type="entry name" value="HATPase_c"/>
    <property type="match status" value="1"/>
</dbReference>
<dbReference type="SMART" id="SM00388">
    <property type="entry name" value="HisKA"/>
    <property type="match status" value="1"/>
</dbReference>
<dbReference type="GO" id="GO:0005886">
    <property type="term" value="C:plasma membrane"/>
    <property type="evidence" value="ECO:0007669"/>
    <property type="project" value="UniProtKB-SubCell"/>
</dbReference>
<keyword evidence="16" id="KW-1185">Reference proteome</keyword>
<dbReference type="SUPFAM" id="SSF55874">
    <property type="entry name" value="ATPase domain of HSP90 chaperone/DNA topoisomerase II/histidine kinase"/>
    <property type="match status" value="1"/>
</dbReference>
<gene>
    <name evidence="15" type="ORF">CUS_6963</name>
</gene>
<protein>
    <recommendedName>
        <fullName evidence="3">histidine kinase</fullName>
        <ecNumber evidence="3">2.7.13.3</ecNumber>
    </recommendedName>
</protein>
<keyword evidence="12" id="KW-0902">Two-component regulatory system</keyword>
<accession>E9SHY5</accession>
<evidence type="ECO:0000256" key="13">
    <source>
        <dbReference type="ARBA" id="ARBA00023136"/>
    </source>
</evidence>
<dbReference type="GO" id="GO:0005524">
    <property type="term" value="F:ATP binding"/>
    <property type="evidence" value="ECO:0007669"/>
    <property type="project" value="UniProtKB-KW"/>
</dbReference>
<dbReference type="EC" id="2.7.13.3" evidence="3"/>
<dbReference type="CDD" id="cd00082">
    <property type="entry name" value="HisKA"/>
    <property type="match status" value="1"/>
</dbReference>
<evidence type="ECO:0000313" key="15">
    <source>
        <dbReference type="EMBL" id="EGC01165.1"/>
    </source>
</evidence>
<feature type="domain" description="Histidine kinase" evidence="14">
    <location>
        <begin position="88"/>
        <end position="294"/>
    </location>
</feature>
<keyword evidence="5" id="KW-0597">Phosphoprotein</keyword>
<dbReference type="OrthoDB" id="335833at2"/>
<keyword evidence="13" id="KW-0472">Membrane</keyword>
<organism evidence="15 16">
    <name type="scientific">Ruminococcus albus 8</name>
    <dbReference type="NCBI Taxonomy" id="246199"/>
    <lineage>
        <taxon>Bacteria</taxon>
        <taxon>Bacillati</taxon>
        <taxon>Bacillota</taxon>
        <taxon>Clostridia</taxon>
        <taxon>Eubacteriales</taxon>
        <taxon>Oscillospiraceae</taxon>
        <taxon>Ruminococcus</taxon>
    </lineage>
</organism>
<dbReference type="EMBL" id="ADKM02000134">
    <property type="protein sequence ID" value="EGC01165.1"/>
    <property type="molecule type" value="Genomic_DNA"/>
</dbReference>
<proteinExistence type="predicted"/>
<evidence type="ECO:0000313" key="16">
    <source>
        <dbReference type="Proteomes" id="UP000004259"/>
    </source>
</evidence>
<dbReference type="STRING" id="246199.CUS_6963"/>
<keyword evidence="6" id="KW-0808">Transferase</keyword>
<evidence type="ECO:0000256" key="3">
    <source>
        <dbReference type="ARBA" id="ARBA00012438"/>
    </source>
</evidence>
<comment type="subcellular location">
    <subcellularLocation>
        <location evidence="2">Cell membrane</location>
        <topology evidence="2">Multi-pass membrane protein</topology>
    </subcellularLocation>
</comment>
<comment type="catalytic activity">
    <reaction evidence="1">
        <text>ATP + protein L-histidine = ADP + protein N-phospho-L-histidine.</text>
        <dbReference type="EC" id="2.7.13.3"/>
    </reaction>
</comment>
<dbReference type="InterPro" id="IPR003661">
    <property type="entry name" value="HisK_dim/P_dom"/>
</dbReference>
<reference evidence="15 16" key="1">
    <citation type="submission" date="2011-02" db="EMBL/GenBank/DDBJ databases">
        <authorList>
            <person name="Nelson K.E."/>
            <person name="Sutton G."/>
            <person name="Torralba M."/>
            <person name="Durkin S."/>
            <person name="Harkins D."/>
            <person name="Montgomery R."/>
            <person name="Ziemer C."/>
            <person name="Klaassens E."/>
            <person name="Ocuiv P."/>
            <person name="Morrison M."/>
        </authorList>
    </citation>
    <scope>NUCLEOTIDE SEQUENCE [LARGE SCALE GENOMIC DNA]</scope>
    <source>
        <strain evidence="15 16">8</strain>
    </source>
</reference>
<evidence type="ECO:0000259" key="14">
    <source>
        <dbReference type="PROSITE" id="PS50109"/>
    </source>
</evidence>
<dbReference type="Pfam" id="PF00512">
    <property type="entry name" value="HisKA"/>
    <property type="match status" value="1"/>
</dbReference>
<dbReference type="InterPro" id="IPR036890">
    <property type="entry name" value="HATPase_C_sf"/>
</dbReference>
<dbReference type="AlphaFoldDB" id="E9SHY5"/>
<evidence type="ECO:0000256" key="11">
    <source>
        <dbReference type="ARBA" id="ARBA00022989"/>
    </source>
</evidence>
<dbReference type="PROSITE" id="PS50109">
    <property type="entry name" value="HIS_KIN"/>
    <property type="match status" value="1"/>
</dbReference>
<dbReference type="InterPro" id="IPR005467">
    <property type="entry name" value="His_kinase_dom"/>
</dbReference>
<dbReference type="Pfam" id="PF02518">
    <property type="entry name" value="HATPase_c"/>
    <property type="match status" value="1"/>
</dbReference>
<dbReference type="InterPro" id="IPR036097">
    <property type="entry name" value="HisK_dim/P_sf"/>
</dbReference>
<sequence>MVWAIVILSVVSIALLSYLLALKHQLRNMTRGLERTNHADYDRLLLIQLFDKDANDLANTINHTIDNQRRLKIDAEQAELALKQSVSDIAHDLRTPMAVIKGDLQLILRDTDLSPKSRSYAEICLEKTGQLKTMTDEFFELAVLESDRAEVTLEKVDMTRLLMQFIAENEGVITSAGLEPDISFPPKTVFVQADEGLVRRMLGNLLGNVLKYSRKSFMLKLSENGSVSISNPVHSGDISAERLFERTYRGDKARGGGGAGLGLYIVRLLAEKQGGEVSADVSGNMLTITIKFRT</sequence>
<name>E9SHY5_RUMAL</name>
<dbReference type="SUPFAM" id="SSF47384">
    <property type="entry name" value="Homodimeric domain of signal transducing histidine kinase"/>
    <property type="match status" value="1"/>
</dbReference>
<dbReference type="Gene3D" id="3.30.565.10">
    <property type="entry name" value="Histidine kinase-like ATPase, C-terminal domain"/>
    <property type="match status" value="1"/>
</dbReference>
<dbReference type="InterPro" id="IPR003594">
    <property type="entry name" value="HATPase_dom"/>
</dbReference>
<evidence type="ECO:0000256" key="9">
    <source>
        <dbReference type="ARBA" id="ARBA00022777"/>
    </source>
</evidence>
<evidence type="ECO:0000256" key="5">
    <source>
        <dbReference type="ARBA" id="ARBA00022553"/>
    </source>
</evidence>
<keyword evidence="10" id="KW-0067">ATP-binding</keyword>
<keyword evidence="9 15" id="KW-0418">Kinase</keyword>
<keyword evidence="4" id="KW-1003">Cell membrane</keyword>
<dbReference type="PANTHER" id="PTHR45528:SF1">
    <property type="entry name" value="SENSOR HISTIDINE KINASE CPXA"/>
    <property type="match status" value="1"/>
</dbReference>